<keyword evidence="3" id="KW-0378">Hydrolase</keyword>
<dbReference type="InterPro" id="IPR036514">
    <property type="entry name" value="SGNH_hydro_sf"/>
</dbReference>
<dbReference type="CDD" id="cd00229">
    <property type="entry name" value="SGNH_hydrolase"/>
    <property type="match status" value="1"/>
</dbReference>
<dbReference type="SUPFAM" id="SSF52266">
    <property type="entry name" value="SGNH hydrolase"/>
    <property type="match status" value="1"/>
</dbReference>
<organism evidence="3 4">
    <name type="scientific">Arthrobacter livingstonensis</name>
    <dbReference type="NCBI Taxonomy" id="670078"/>
    <lineage>
        <taxon>Bacteria</taxon>
        <taxon>Bacillati</taxon>
        <taxon>Actinomycetota</taxon>
        <taxon>Actinomycetes</taxon>
        <taxon>Micrococcales</taxon>
        <taxon>Micrococcaceae</taxon>
        <taxon>Arthrobacter</taxon>
    </lineage>
</organism>
<gene>
    <name evidence="3" type="ORF">CVV68_12745</name>
</gene>
<evidence type="ECO:0000259" key="2">
    <source>
        <dbReference type="Pfam" id="PF13472"/>
    </source>
</evidence>
<dbReference type="InterPro" id="IPR053140">
    <property type="entry name" value="GDSL_Rv0518-like"/>
</dbReference>
<dbReference type="Pfam" id="PF13472">
    <property type="entry name" value="Lipase_GDSL_2"/>
    <property type="match status" value="1"/>
</dbReference>
<dbReference type="InterPro" id="IPR008265">
    <property type="entry name" value="Lipase_GDSL_AS"/>
</dbReference>
<comment type="caution">
    <text evidence="3">The sequence shown here is derived from an EMBL/GenBank/DDBJ whole genome shotgun (WGS) entry which is preliminary data.</text>
</comment>
<dbReference type="AlphaFoldDB" id="A0A2V5LTU1"/>
<dbReference type="Proteomes" id="UP000247832">
    <property type="component" value="Unassembled WGS sequence"/>
</dbReference>
<reference evidence="3 4" key="1">
    <citation type="submission" date="2018-05" db="EMBL/GenBank/DDBJ databases">
        <title>Genetic diversity of glacier-inhabiting Cryobacterium bacteria in China and description of Cryobacterium mengkeensis sp. nov. and Arthrobacter glacialis sp. nov.</title>
        <authorList>
            <person name="Liu Q."/>
            <person name="Xin Y.-H."/>
        </authorList>
    </citation>
    <scope>NUCLEOTIDE SEQUENCE [LARGE SCALE GENOMIC DNA]</scope>
    <source>
        <strain evidence="3 4">LI2</strain>
    </source>
</reference>
<dbReference type="PANTHER" id="PTHR43784">
    <property type="entry name" value="GDSL-LIKE LIPASE/ACYLHYDROLASE, PUTATIVE (AFU_ORTHOLOGUE AFUA_2G00820)-RELATED"/>
    <property type="match status" value="1"/>
</dbReference>
<dbReference type="GO" id="GO:0006629">
    <property type="term" value="P:lipid metabolic process"/>
    <property type="evidence" value="ECO:0007669"/>
    <property type="project" value="InterPro"/>
</dbReference>
<accession>A0A2V5LTU1</accession>
<evidence type="ECO:0000313" key="3">
    <source>
        <dbReference type="EMBL" id="PYI66677.1"/>
    </source>
</evidence>
<keyword evidence="4" id="KW-1185">Reference proteome</keyword>
<dbReference type="Gene3D" id="3.40.50.1110">
    <property type="entry name" value="SGNH hydrolase"/>
    <property type="match status" value="1"/>
</dbReference>
<dbReference type="PROSITE" id="PS01098">
    <property type="entry name" value="LIPASE_GDSL_SER"/>
    <property type="match status" value="1"/>
</dbReference>
<evidence type="ECO:0000256" key="1">
    <source>
        <dbReference type="SAM" id="MobiDB-lite"/>
    </source>
</evidence>
<protein>
    <submittedName>
        <fullName evidence="3">SGNH/GDSL hydrolase family protein</fullName>
    </submittedName>
</protein>
<evidence type="ECO:0000313" key="4">
    <source>
        <dbReference type="Proteomes" id="UP000247832"/>
    </source>
</evidence>
<feature type="region of interest" description="Disordered" evidence="1">
    <location>
        <begin position="242"/>
        <end position="262"/>
    </location>
</feature>
<dbReference type="PROSITE" id="PS51257">
    <property type="entry name" value="PROKAR_LIPOPROTEIN"/>
    <property type="match status" value="1"/>
</dbReference>
<sequence length="262" mass="26277">MADGGRKIGGGTILGMLAVVAMLVLSACHGVPAATPGAASTASSSASQADKQVHKVVVVGDSLSTGMGSSVEDAWPSLLSAAPLDPEDSFDVVNASQNGSGYVQVGSNNSTFGKQVEQAVTSDTELVVFFGSENDMGNSTADIGAAATAAFGAVKAKSPHAVVLAVGPPAYTTQPEAARLAVRDAIRKAASGAGALFVDPIEQGWFIGEVAELVGPDGVHPTAAGQRYLQAQLEKLIKEEIVPNPTAAAPPLSDPSGSARAK</sequence>
<dbReference type="PANTHER" id="PTHR43784:SF2">
    <property type="entry name" value="GDSL-LIKE LIPASE_ACYLHYDROLASE, PUTATIVE (AFU_ORTHOLOGUE AFUA_2G00820)-RELATED"/>
    <property type="match status" value="1"/>
</dbReference>
<proteinExistence type="predicted"/>
<dbReference type="GO" id="GO:0016298">
    <property type="term" value="F:lipase activity"/>
    <property type="evidence" value="ECO:0007669"/>
    <property type="project" value="InterPro"/>
</dbReference>
<feature type="domain" description="SGNH hydrolase-type esterase" evidence="2">
    <location>
        <begin position="58"/>
        <end position="227"/>
    </location>
</feature>
<name>A0A2V5LTU1_9MICC</name>
<dbReference type="InterPro" id="IPR013830">
    <property type="entry name" value="SGNH_hydro"/>
</dbReference>
<dbReference type="EMBL" id="QJVD01000013">
    <property type="protein sequence ID" value="PYI66677.1"/>
    <property type="molecule type" value="Genomic_DNA"/>
</dbReference>